<reference evidence="2" key="1">
    <citation type="submission" date="2021-02" db="EMBL/GenBank/DDBJ databases">
        <authorList>
            <person name="Nowell W R."/>
        </authorList>
    </citation>
    <scope>NUCLEOTIDE SEQUENCE</scope>
</reference>
<keyword evidence="1" id="KW-1133">Transmembrane helix</keyword>
<feature type="transmembrane region" description="Helical" evidence="1">
    <location>
        <begin position="218"/>
        <end position="235"/>
    </location>
</feature>
<feature type="transmembrane region" description="Helical" evidence="1">
    <location>
        <begin position="716"/>
        <end position="736"/>
    </location>
</feature>
<evidence type="ECO:0000313" key="3">
    <source>
        <dbReference type="Proteomes" id="UP000663873"/>
    </source>
</evidence>
<keyword evidence="1" id="KW-0812">Transmembrane</keyword>
<proteinExistence type="predicted"/>
<gene>
    <name evidence="2" type="ORF">UJA718_LOCUS21485</name>
</gene>
<feature type="non-terminal residue" evidence="2">
    <location>
        <position position="933"/>
    </location>
</feature>
<dbReference type="AlphaFoldDB" id="A0A820RCF0"/>
<dbReference type="Proteomes" id="UP000663873">
    <property type="component" value="Unassembled WGS sequence"/>
</dbReference>
<accession>A0A820RCF0</accession>
<feature type="transmembrane region" description="Helical" evidence="1">
    <location>
        <begin position="111"/>
        <end position="130"/>
    </location>
</feature>
<feature type="transmembrane region" description="Helical" evidence="1">
    <location>
        <begin position="543"/>
        <end position="562"/>
    </location>
</feature>
<feature type="transmembrane region" description="Helical" evidence="1">
    <location>
        <begin position="469"/>
        <end position="491"/>
    </location>
</feature>
<dbReference type="EMBL" id="CAJOBP010004207">
    <property type="protein sequence ID" value="CAF4433043.1"/>
    <property type="molecule type" value="Genomic_DNA"/>
</dbReference>
<feature type="transmembrane region" description="Helical" evidence="1">
    <location>
        <begin position="823"/>
        <end position="841"/>
    </location>
</feature>
<evidence type="ECO:0000256" key="1">
    <source>
        <dbReference type="SAM" id="Phobius"/>
    </source>
</evidence>
<feature type="transmembrane region" description="Helical" evidence="1">
    <location>
        <begin position="247"/>
        <end position="264"/>
    </location>
</feature>
<keyword evidence="1" id="KW-0472">Membrane</keyword>
<name>A0A820RCF0_9BILA</name>
<feature type="transmembrane region" description="Helical" evidence="1">
    <location>
        <begin position="511"/>
        <end position="531"/>
    </location>
</feature>
<sequence length="933" mass="107737">MPVNFPVKVQVDDDDSTAPYNELEAFNSILDALRWKHVRNRVPMCFKKTLHNRYMLANLVYLGYTIALLVIDFHPDLNGSSSNTCDTTDISNETKSPLDQPVYMNDYANRLYIGLAALNILIAFLYIIAWRGRSWFDVVLIPEYLNHVQAALYLWSSLWYPKQDTFGGYYTMAIHRIELAASCTEICAAIGWMVSWYMTYTRALGRGFTFDDPDTMGYLTTTTNTLMYLVYNIQLNIYPEQYGSNQLFVYADILGFIGSVYYIIGTLRDENWFWFLPLAGQYGVAPGKIRVETRALPQFGPITNEDDDEDDSIAPYHEPEAFKSLWDALRWKHVRKRVPLCFKRTLHNRYMLANLVYLSYTIALLVIDFHPSFNATSSDISTSTGLSNDARSMLDQPVIINMHANRLYIALAGVNILVAFLYVWAWRDRSWFDVVLIPEYLNHVQAVLYLWSSLWYAKQKTIGDYYAIAVHRIELLASCVELCTSVGWMISWYMTYARALGRGFTFDDPDTMGYLTTTTNTLLYFVYNIQMNIHPEQYGSSQLYIYADILGFVGSIYYIFAALRDDKWLWFLPLAGQYGVAAGSVHVETKALPKYGRSNENDASYCSYQSIMVTYQGSSVTIIDEKDSTSPIYEFESFTSITKALQWKHVRVRAPICLRKLLGSRYMLANLVYLIYSIGILIINLHPSFNEKPIDTSQVLSKNLDSPVNINPDVNGYYIGLGVLHLLSASLYLWAWRDRSWFDIVMIPEYLNHIEAGLYLWSAFWYSRQDILGGYYTLAVHKIELVATIIELIASFGWIMSWYMTYTRTLGRGFTLDDPDTIAYLTTTISSLVYVVYNIQINLYPEEYGTNMLYKYSDVLYFIGAWYYIFAGLRDENCFWFLPLAGQYGVAAGRIRVETKELPKYGKSPIFITDLCKRRKHAQFNNRNDWNMI</sequence>
<feature type="transmembrane region" description="Helical" evidence="1">
    <location>
        <begin position="666"/>
        <end position="685"/>
    </location>
</feature>
<comment type="caution">
    <text evidence="2">The sequence shown here is derived from an EMBL/GenBank/DDBJ whole genome shotgun (WGS) entry which is preliminary data.</text>
</comment>
<feature type="transmembrane region" description="Helical" evidence="1">
    <location>
        <begin position="54"/>
        <end position="71"/>
    </location>
</feature>
<keyword evidence="3" id="KW-1185">Reference proteome</keyword>
<feature type="transmembrane region" description="Helical" evidence="1">
    <location>
        <begin position="785"/>
        <end position="803"/>
    </location>
</feature>
<protein>
    <submittedName>
        <fullName evidence="2">Uncharacterized protein</fullName>
    </submittedName>
</protein>
<feature type="transmembrane region" description="Helical" evidence="1">
    <location>
        <begin position="179"/>
        <end position="198"/>
    </location>
</feature>
<feature type="transmembrane region" description="Helical" evidence="1">
    <location>
        <begin position="440"/>
        <end position="457"/>
    </location>
</feature>
<feature type="transmembrane region" description="Helical" evidence="1">
    <location>
        <begin position="568"/>
        <end position="587"/>
    </location>
</feature>
<feature type="transmembrane region" description="Helical" evidence="1">
    <location>
        <begin position="350"/>
        <end position="367"/>
    </location>
</feature>
<feature type="transmembrane region" description="Helical" evidence="1">
    <location>
        <begin position="407"/>
        <end position="425"/>
    </location>
</feature>
<organism evidence="2 3">
    <name type="scientific">Rotaria socialis</name>
    <dbReference type="NCBI Taxonomy" id="392032"/>
    <lineage>
        <taxon>Eukaryota</taxon>
        <taxon>Metazoa</taxon>
        <taxon>Spiralia</taxon>
        <taxon>Gnathifera</taxon>
        <taxon>Rotifera</taxon>
        <taxon>Eurotatoria</taxon>
        <taxon>Bdelloidea</taxon>
        <taxon>Philodinida</taxon>
        <taxon>Philodinidae</taxon>
        <taxon>Rotaria</taxon>
    </lineage>
</organism>
<evidence type="ECO:0000313" key="2">
    <source>
        <dbReference type="EMBL" id="CAF4433043.1"/>
    </source>
</evidence>